<dbReference type="EMBL" id="MLBF01000043">
    <property type="protein sequence ID" value="OLN28424.1"/>
    <property type="molecule type" value="Genomic_DNA"/>
</dbReference>
<reference evidence="1 2" key="1">
    <citation type="submission" date="2016-09" db="EMBL/GenBank/DDBJ databases">
        <title>Complete genome of Desulfosporosinus sp. OL.</title>
        <authorList>
            <person name="Mardanov A."/>
            <person name="Beletsky A."/>
            <person name="Panova A."/>
            <person name="Karnachuk O."/>
            <person name="Ravin N."/>
        </authorList>
    </citation>
    <scope>NUCLEOTIDE SEQUENCE [LARGE SCALE GENOMIC DNA]</scope>
    <source>
        <strain evidence="1 2">OL</strain>
    </source>
</reference>
<accession>A0A1Q8QM51</accession>
<dbReference type="STRING" id="1888891.DSOL_4073"/>
<protein>
    <submittedName>
        <fullName evidence="1">Uncharacterized protein</fullName>
    </submittedName>
</protein>
<proteinExistence type="predicted"/>
<dbReference type="Proteomes" id="UP000186102">
    <property type="component" value="Unassembled WGS sequence"/>
</dbReference>
<gene>
    <name evidence="1" type="ORF">DSOL_4073</name>
</gene>
<organism evidence="1 2">
    <name type="scientific">Desulfosporosinus metallidurans</name>
    <dbReference type="NCBI Taxonomy" id="1888891"/>
    <lineage>
        <taxon>Bacteria</taxon>
        <taxon>Bacillati</taxon>
        <taxon>Bacillota</taxon>
        <taxon>Clostridia</taxon>
        <taxon>Eubacteriales</taxon>
        <taxon>Desulfitobacteriaceae</taxon>
        <taxon>Desulfosporosinus</taxon>
    </lineage>
</organism>
<keyword evidence="2" id="KW-1185">Reference proteome</keyword>
<comment type="caution">
    <text evidence="1">The sequence shown here is derived from an EMBL/GenBank/DDBJ whole genome shotgun (WGS) entry which is preliminary data.</text>
</comment>
<dbReference type="AlphaFoldDB" id="A0A1Q8QM51"/>
<sequence length="115" mass="12872">MSVMKETKKAEIQMHLTEFEMPPMQDVVIVGRNAPIGPEALKRMVDVLSPDQYKIIKVDHPVIEAIVIRNALMNMIPEEKLSEFILEEGGKIVDASSIIKAHVNITVHVSKSIDL</sequence>
<evidence type="ECO:0000313" key="2">
    <source>
        <dbReference type="Proteomes" id="UP000186102"/>
    </source>
</evidence>
<evidence type="ECO:0000313" key="1">
    <source>
        <dbReference type="EMBL" id="OLN28424.1"/>
    </source>
</evidence>
<name>A0A1Q8QM51_9FIRM</name>